<dbReference type="NCBIfam" id="TIGR01475">
    <property type="entry name" value="ubiA_other"/>
    <property type="match status" value="1"/>
</dbReference>
<dbReference type="EC" id="2.5.1.39" evidence="9"/>
<comment type="cofactor">
    <cofactor evidence="1">
        <name>Mg(2+)</name>
        <dbReference type="ChEBI" id="CHEBI:18420"/>
    </cofactor>
</comment>
<dbReference type="FunFam" id="1.20.120.1780:FF:000001">
    <property type="entry name" value="4-hydroxybenzoate octaprenyltransferase"/>
    <property type="match status" value="1"/>
</dbReference>
<evidence type="ECO:0000256" key="1">
    <source>
        <dbReference type="ARBA" id="ARBA00001946"/>
    </source>
</evidence>
<dbReference type="AlphaFoldDB" id="A0A7R7TI05"/>
<evidence type="ECO:0000256" key="3">
    <source>
        <dbReference type="ARBA" id="ARBA00005985"/>
    </source>
</evidence>
<evidence type="ECO:0000256" key="5">
    <source>
        <dbReference type="ARBA" id="ARBA00022679"/>
    </source>
</evidence>
<reference evidence="11" key="1">
    <citation type="submission" date="2021-01" db="EMBL/GenBank/DDBJ databases">
        <title>Complete Genome Sequence of Thermus thermophilus Strain HB5018, Isolated from Mine Onsen Hot Spring.</title>
        <authorList>
            <person name="Miyazaki K."/>
            <person name="Moriya T."/>
            <person name="Nemoto N."/>
            <person name="Oshima T."/>
            <person name="Yura K."/>
            <person name="Bessho Y."/>
        </authorList>
    </citation>
    <scope>NUCLEOTIDE SEQUENCE [LARGE SCALE GENOMIC DNA]</scope>
    <source>
        <strain evidence="11">HB5018</strain>
    </source>
</reference>
<proteinExistence type="inferred from homology"/>
<evidence type="ECO:0000256" key="9">
    <source>
        <dbReference type="ARBA" id="ARBA00034524"/>
    </source>
</evidence>
<dbReference type="CDD" id="cd13959">
    <property type="entry name" value="PT_UbiA_COQ2"/>
    <property type="match status" value="1"/>
</dbReference>
<dbReference type="GO" id="GO:0005886">
    <property type="term" value="C:plasma membrane"/>
    <property type="evidence" value="ECO:0007669"/>
    <property type="project" value="TreeGrafter"/>
</dbReference>
<dbReference type="InterPro" id="IPR039653">
    <property type="entry name" value="Prenyltransferase"/>
</dbReference>
<dbReference type="InterPro" id="IPR000537">
    <property type="entry name" value="UbiA_prenyltransferase"/>
</dbReference>
<evidence type="ECO:0000256" key="7">
    <source>
        <dbReference type="ARBA" id="ARBA00022989"/>
    </source>
</evidence>
<dbReference type="PANTHER" id="PTHR11048">
    <property type="entry name" value="PRENYLTRANSFERASES"/>
    <property type="match status" value="1"/>
</dbReference>
<dbReference type="Pfam" id="PF01040">
    <property type="entry name" value="UbiA"/>
    <property type="match status" value="1"/>
</dbReference>
<comment type="similarity">
    <text evidence="3">Belongs to the UbiA prenyltransferase family.</text>
</comment>
<dbReference type="Proteomes" id="UP000596099">
    <property type="component" value="Chromosome"/>
</dbReference>
<dbReference type="Gene3D" id="1.10.357.140">
    <property type="entry name" value="UbiA prenyltransferase"/>
    <property type="match status" value="1"/>
</dbReference>
<accession>A0A7R7TI05</accession>
<name>A0A7R7TI05_THETH</name>
<dbReference type="InterPro" id="IPR006371">
    <property type="entry name" value="Polyprenyltransferase_UbiA-li"/>
</dbReference>
<evidence type="ECO:0000256" key="4">
    <source>
        <dbReference type="ARBA" id="ARBA00022519"/>
    </source>
</evidence>
<evidence type="ECO:0000313" key="10">
    <source>
        <dbReference type="EMBL" id="BCP65680.1"/>
    </source>
</evidence>
<evidence type="ECO:0000256" key="2">
    <source>
        <dbReference type="ARBA" id="ARBA00004141"/>
    </source>
</evidence>
<keyword evidence="4" id="KW-0997">Cell inner membrane</keyword>
<evidence type="ECO:0000313" key="11">
    <source>
        <dbReference type="Proteomes" id="UP000596099"/>
    </source>
</evidence>
<dbReference type="NCBIfam" id="NF041586">
    <property type="entry name" value="MqnP_DT"/>
    <property type="match status" value="1"/>
</dbReference>
<keyword evidence="4" id="KW-1003">Cell membrane</keyword>
<keyword evidence="7" id="KW-1133">Transmembrane helix</keyword>
<dbReference type="PANTHER" id="PTHR11048:SF28">
    <property type="entry name" value="4-HYDROXYBENZOATE POLYPRENYLTRANSFERASE, MITOCHONDRIAL"/>
    <property type="match status" value="1"/>
</dbReference>
<keyword evidence="6" id="KW-0812">Transmembrane</keyword>
<keyword evidence="5 10" id="KW-0808">Transferase</keyword>
<dbReference type="EMBL" id="AP024270">
    <property type="protein sequence ID" value="BCP65680.1"/>
    <property type="molecule type" value="Genomic_DNA"/>
</dbReference>
<evidence type="ECO:0000256" key="6">
    <source>
        <dbReference type="ARBA" id="ARBA00022692"/>
    </source>
</evidence>
<dbReference type="GO" id="GO:0006744">
    <property type="term" value="P:ubiquinone biosynthetic process"/>
    <property type="evidence" value="ECO:0007669"/>
    <property type="project" value="TreeGrafter"/>
</dbReference>
<evidence type="ECO:0000256" key="8">
    <source>
        <dbReference type="ARBA" id="ARBA00023136"/>
    </source>
</evidence>
<organism evidence="10 11">
    <name type="scientific">Thermus thermophilus</name>
    <dbReference type="NCBI Taxonomy" id="274"/>
    <lineage>
        <taxon>Bacteria</taxon>
        <taxon>Thermotogati</taxon>
        <taxon>Deinococcota</taxon>
        <taxon>Deinococci</taxon>
        <taxon>Thermales</taxon>
        <taxon>Thermaceae</taxon>
        <taxon>Thermus</taxon>
    </lineage>
</organism>
<dbReference type="GO" id="GO:0008412">
    <property type="term" value="F:4-hydroxybenzoate polyprenyltransferase activity"/>
    <property type="evidence" value="ECO:0007669"/>
    <property type="project" value="UniProtKB-EC"/>
</dbReference>
<dbReference type="Gene3D" id="1.20.120.1780">
    <property type="entry name" value="UbiA prenyltransferase"/>
    <property type="match status" value="1"/>
</dbReference>
<comment type="subcellular location">
    <subcellularLocation>
        <location evidence="2">Membrane</location>
        <topology evidence="2">Multi-pass membrane protein</topology>
    </subcellularLocation>
</comment>
<gene>
    <name evidence="10" type="ORF">TthHB5018_06140</name>
</gene>
<keyword evidence="8" id="KW-0472">Membrane</keyword>
<sequence>MTPAPAGKEDMRRLRLYLELVRFEHTLFALPFAYGGMLLAAGGWPGWPTFLLVTLAMVGARTMAMALNRLIDWRLDALNPRTQNRHLPRGLVKPGETLALALLGLLLLVYAGLNLNPLTARLLPVAVFFLVFYSYTKRFTWLCHYVLGLTIGAAAAGGWIAVTGSFAPTAYALWAGVGLWIAGFDILYATQDYAFDRAHGVKSIPARFGIPQALRVARASHLLAWLAFLWAGVSYGAGPLYYLGLLLVGGLLLLEHRLVSPEDLSKVEVAFFQANVGVSLGMFLFIVLDLLARGA</sequence>
<dbReference type="InterPro" id="IPR044878">
    <property type="entry name" value="UbiA_sf"/>
</dbReference>
<dbReference type="FunFam" id="1.10.357.140:FF:000008">
    <property type="entry name" value="4-hydroxybenzoate octaprenyltransferase"/>
    <property type="match status" value="1"/>
</dbReference>
<protein>
    <recommendedName>
        <fullName evidence="9">4-hydroxybenzoate polyprenyltransferase</fullName>
        <ecNumber evidence="9">2.5.1.39</ecNumber>
    </recommendedName>
</protein>